<sequence>MTNRAMTPSQRAEFVRLSIATVDTLKAIEVAHRAPTLSPERRDRVVSIYRAGKAVV</sequence>
<protein>
    <submittedName>
        <fullName evidence="1">Uncharacterized protein</fullName>
    </submittedName>
</protein>
<organism evidence="1 2">
    <name type="scientific">Corynebacterium stationis</name>
    <dbReference type="NCBI Taxonomy" id="1705"/>
    <lineage>
        <taxon>Bacteria</taxon>
        <taxon>Bacillati</taxon>
        <taxon>Actinomycetota</taxon>
        <taxon>Actinomycetes</taxon>
        <taxon>Mycobacteriales</taxon>
        <taxon>Corynebacteriaceae</taxon>
        <taxon>Corynebacterium</taxon>
    </lineage>
</organism>
<reference evidence="1 2" key="1">
    <citation type="submission" date="2020-04" db="EMBL/GenBank/DDBJ databases">
        <authorList>
            <person name="Hitch T.C.A."/>
            <person name="Wylensek D."/>
            <person name="Clavel T."/>
        </authorList>
    </citation>
    <scope>NUCLEOTIDE SEQUENCE [LARGE SCALE GENOMIC DNA]</scope>
    <source>
        <strain evidence="1 2">BL-383-APC-3D</strain>
    </source>
</reference>
<comment type="caution">
    <text evidence="1">The sequence shown here is derived from an EMBL/GenBank/DDBJ whole genome shotgun (WGS) entry which is preliminary data.</text>
</comment>
<dbReference type="AlphaFoldDB" id="A0AB36CQQ1"/>
<proteinExistence type="predicted"/>
<name>A0AB36CQQ1_9CORY</name>
<dbReference type="RefSeq" id="WP_168970602.1">
    <property type="nucleotide sequence ID" value="NZ_JABAFZ010000013.1"/>
</dbReference>
<dbReference type="EMBL" id="JABAFZ010000013">
    <property type="protein sequence ID" value="NME90502.1"/>
    <property type="molecule type" value="Genomic_DNA"/>
</dbReference>
<dbReference type="Proteomes" id="UP000544551">
    <property type="component" value="Unassembled WGS sequence"/>
</dbReference>
<accession>A0AB36CQQ1</accession>
<evidence type="ECO:0000313" key="2">
    <source>
        <dbReference type="Proteomes" id="UP000544551"/>
    </source>
</evidence>
<gene>
    <name evidence="1" type="ORF">HF853_12695</name>
</gene>
<evidence type="ECO:0000313" key="1">
    <source>
        <dbReference type="EMBL" id="NME90502.1"/>
    </source>
</evidence>